<keyword evidence="7" id="KW-0206">Cytoskeleton</keyword>
<protein>
    <recommendedName>
        <fullName evidence="8">Arp2/3 complex 41 kDa subunit</fullName>
    </recommendedName>
    <alternativeName>
        <fullName evidence="9">p41-ARC</fullName>
    </alternativeName>
</protein>
<dbReference type="PROSITE" id="PS50294">
    <property type="entry name" value="WD_REPEATS_REGION"/>
    <property type="match status" value="1"/>
</dbReference>
<dbReference type="InterPro" id="IPR017383">
    <property type="entry name" value="ARPC1"/>
</dbReference>
<keyword evidence="5" id="KW-0677">Repeat</keyword>
<dbReference type="PANTHER" id="PTHR10709">
    <property type="entry name" value="ACTIN-RELATED PROTEIN 2/3 COMPLEX SUBUNIT 1"/>
    <property type="match status" value="1"/>
</dbReference>
<evidence type="ECO:0000256" key="3">
    <source>
        <dbReference type="ARBA" id="ARBA00022490"/>
    </source>
</evidence>
<evidence type="ECO:0000256" key="6">
    <source>
        <dbReference type="ARBA" id="ARBA00023203"/>
    </source>
</evidence>
<dbReference type="PANTHER" id="PTHR10709:SF2">
    <property type="entry name" value="ACTIN-RELATED PROTEIN 2_3 COMPLEX SUBUNIT"/>
    <property type="match status" value="1"/>
</dbReference>
<dbReference type="SMART" id="SM00320">
    <property type="entry name" value="WD40"/>
    <property type="match status" value="5"/>
</dbReference>
<evidence type="ECO:0000256" key="8">
    <source>
        <dbReference type="ARBA" id="ARBA00041244"/>
    </source>
</evidence>
<dbReference type="Gene3D" id="2.130.10.10">
    <property type="entry name" value="YVTN repeat-like/Quinoprotein amine dehydrogenase"/>
    <property type="match status" value="1"/>
</dbReference>
<evidence type="ECO:0000256" key="4">
    <source>
        <dbReference type="ARBA" id="ARBA00022574"/>
    </source>
</evidence>
<evidence type="ECO:0000256" key="5">
    <source>
        <dbReference type="ARBA" id="ARBA00022737"/>
    </source>
</evidence>
<dbReference type="Pfam" id="PF00400">
    <property type="entry name" value="WD40"/>
    <property type="match status" value="3"/>
</dbReference>
<dbReference type="GO" id="GO:0051015">
    <property type="term" value="F:actin filament binding"/>
    <property type="evidence" value="ECO:0007669"/>
    <property type="project" value="TreeGrafter"/>
</dbReference>
<comment type="caution">
    <text evidence="11">The sequence shown here is derived from an EMBL/GenBank/DDBJ whole genome shotgun (WGS) entry which is preliminary data.</text>
</comment>
<dbReference type="Proteomes" id="UP001497623">
    <property type="component" value="Unassembled WGS sequence"/>
</dbReference>
<gene>
    <name evidence="11" type="ORF">MNOR_LOCUS1798</name>
</gene>
<dbReference type="InterPro" id="IPR015943">
    <property type="entry name" value="WD40/YVTN_repeat-like_dom_sf"/>
</dbReference>
<dbReference type="InterPro" id="IPR001680">
    <property type="entry name" value="WD40_rpt"/>
</dbReference>
<dbReference type="PROSITE" id="PS50082">
    <property type="entry name" value="WD_REPEATS_2"/>
    <property type="match status" value="1"/>
</dbReference>
<evidence type="ECO:0000313" key="12">
    <source>
        <dbReference type="Proteomes" id="UP001497623"/>
    </source>
</evidence>
<evidence type="ECO:0000256" key="7">
    <source>
        <dbReference type="ARBA" id="ARBA00023212"/>
    </source>
</evidence>
<evidence type="ECO:0000256" key="2">
    <source>
        <dbReference type="ARBA" id="ARBA00006260"/>
    </source>
</evidence>
<comment type="subcellular location">
    <subcellularLocation>
        <location evidence="1">Cytoplasm</location>
        <location evidence="1">Cytoskeleton</location>
    </subcellularLocation>
</comment>
<keyword evidence="6" id="KW-0009">Actin-binding</keyword>
<evidence type="ECO:0000313" key="11">
    <source>
        <dbReference type="EMBL" id="CAL4061048.1"/>
    </source>
</evidence>
<feature type="non-terminal residue" evidence="11">
    <location>
        <position position="378"/>
    </location>
</feature>
<proteinExistence type="inferred from homology"/>
<dbReference type="AlphaFoldDB" id="A0AAV2PPN1"/>
<feature type="repeat" description="WD" evidence="10">
    <location>
        <begin position="52"/>
        <end position="87"/>
    </location>
</feature>
<evidence type="ECO:0000256" key="1">
    <source>
        <dbReference type="ARBA" id="ARBA00004245"/>
    </source>
</evidence>
<evidence type="ECO:0000256" key="9">
    <source>
        <dbReference type="ARBA" id="ARBA00041789"/>
    </source>
</evidence>
<dbReference type="SUPFAM" id="SSF50978">
    <property type="entry name" value="WD40 repeat-like"/>
    <property type="match status" value="1"/>
</dbReference>
<name>A0AAV2PPN1_MEGNR</name>
<comment type="similarity">
    <text evidence="2">Belongs to the WD repeat ARPC1 family.</text>
</comment>
<keyword evidence="12" id="KW-1185">Reference proteome</keyword>
<dbReference type="GO" id="GO:0034314">
    <property type="term" value="P:Arp2/3 complex-mediated actin nucleation"/>
    <property type="evidence" value="ECO:0007669"/>
    <property type="project" value="InterPro"/>
</dbReference>
<keyword evidence="3" id="KW-0963">Cytoplasm</keyword>
<dbReference type="EMBL" id="CAXKWB010000506">
    <property type="protein sequence ID" value="CAL4061048.1"/>
    <property type="molecule type" value="Genomic_DNA"/>
</dbReference>
<reference evidence="11 12" key="1">
    <citation type="submission" date="2024-05" db="EMBL/GenBank/DDBJ databases">
        <authorList>
            <person name="Wallberg A."/>
        </authorList>
    </citation>
    <scope>NUCLEOTIDE SEQUENCE [LARGE SCALE GENOMIC DNA]</scope>
</reference>
<keyword evidence="4 10" id="KW-0853">WD repeat</keyword>
<accession>A0AAV2PPN1</accession>
<sequence length="378" mass="42176">MNTMTERYQFSTEPITCHSWNKDRSKLALSLNNNEVNIYGRHGAEWRLEETLSGHDLRVTGIDWASNTNRIVTCGADRNAYVWTLESDGKWQPTLVLLRINRAATCVKWAPQENKFAVGSGARVISVCYFEQENNWWVSKHIKKPILSTITTLDWHPNNILLAAGSADFKVASCNEYLKKNSLQNFLAIFPNNLKIILGHRIIHFQPPECAGGWVNAVAFSPDGNKVCWVGHDSSITVADATKEMAKSQLKTEFLPFITIVWVTPKSVVAAGHGCRPWVYSIDDSSKLSQVTSLDTAQKKEQGALSAMSKFKSLDRTARTDQSDTMLDTVHQNSITGLTMYSGDRNNVTAISSCGADSQLVIWTFKTLEQSIAELQIS</sequence>
<dbReference type="InterPro" id="IPR036322">
    <property type="entry name" value="WD40_repeat_dom_sf"/>
</dbReference>
<dbReference type="GO" id="GO:0005885">
    <property type="term" value="C:Arp2/3 protein complex"/>
    <property type="evidence" value="ECO:0007669"/>
    <property type="project" value="InterPro"/>
</dbReference>
<dbReference type="PIRSF" id="PIRSF038093">
    <property type="entry name" value="ARP2/3_su1"/>
    <property type="match status" value="1"/>
</dbReference>
<evidence type="ECO:0000256" key="10">
    <source>
        <dbReference type="PROSITE-ProRule" id="PRU00221"/>
    </source>
</evidence>
<organism evidence="11 12">
    <name type="scientific">Meganyctiphanes norvegica</name>
    <name type="common">Northern krill</name>
    <name type="synonym">Thysanopoda norvegica</name>
    <dbReference type="NCBI Taxonomy" id="48144"/>
    <lineage>
        <taxon>Eukaryota</taxon>
        <taxon>Metazoa</taxon>
        <taxon>Ecdysozoa</taxon>
        <taxon>Arthropoda</taxon>
        <taxon>Crustacea</taxon>
        <taxon>Multicrustacea</taxon>
        <taxon>Malacostraca</taxon>
        <taxon>Eumalacostraca</taxon>
        <taxon>Eucarida</taxon>
        <taxon>Euphausiacea</taxon>
        <taxon>Euphausiidae</taxon>
        <taxon>Meganyctiphanes</taxon>
    </lineage>
</organism>